<accession>A0A6J6QSK3</accession>
<evidence type="ECO:0000313" key="2">
    <source>
        <dbReference type="EMBL" id="CAB4714751.1"/>
    </source>
</evidence>
<evidence type="ECO:0000259" key="1">
    <source>
        <dbReference type="Pfam" id="PF01168"/>
    </source>
</evidence>
<dbReference type="EMBL" id="CAEZXW010000120">
    <property type="protein sequence ID" value="CAB4714751.1"/>
    <property type="molecule type" value="Genomic_DNA"/>
</dbReference>
<protein>
    <submittedName>
        <fullName evidence="2">Unannotated protein</fullName>
    </submittedName>
</protein>
<dbReference type="Gene3D" id="3.20.20.10">
    <property type="entry name" value="Alanine racemase"/>
    <property type="match status" value="1"/>
</dbReference>
<evidence type="ECO:0000313" key="4">
    <source>
        <dbReference type="EMBL" id="CAB5037183.1"/>
    </source>
</evidence>
<reference evidence="2" key="1">
    <citation type="submission" date="2020-05" db="EMBL/GenBank/DDBJ databases">
        <authorList>
            <person name="Chiriac C."/>
            <person name="Salcher M."/>
            <person name="Ghai R."/>
            <person name="Kavagutti S V."/>
        </authorList>
    </citation>
    <scope>NUCLEOTIDE SEQUENCE</scope>
</reference>
<organism evidence="2">
    <name type="scientific">freshwater metagenome</name>
    <dbReference type="NCBI Taxonomy" id="449393"/>
    <lineage>
        <taxon>unclassified sequences</taxon>
        <taxon>metagenomes</taxon>
        <taxon>ecological metagenomes</taxon>
    </lineage>
</organism>
<dbReference type="EMBL" id="CAFBQA010000021">
    <property type="protein sequence ID" value="CAB5037183.1"/>
    <property type="molecule type" value="Genomic_DNA"/>
</dbReference>
<dbReference type="InterPro" id="IPR029066">
    <property type="entry name" value="PLP-binding_barrel"/>
</dbReference>
<proteinExistence type="predicted"/>
<name>A0A6J6QSK3_9ZZZZ</name>
<dbReference type="Pfam" id="PF01168">
    <property type="entry name" value="Ala_racemase_N"/>
    <property type="match status" value="1"/>
</dbReference>
<feature type="domain" description="Alanine racemase N-terminal" evidence="1">
    <location>
        <begin position="12"/>
        <end position="147"/>
    </location>
</feature>
<sequence>MTLDLHVDAAQWRAHLAKVGQERSNLVPVIKGNGYGFTNTLLAREAERMKVAAVAVGAIAEITTVAEHFSGKIILLTPTQGATVPRGTVLTISSISTLKDLSPDQEFLLEIETPVHRHGIALNEFASATPFLNGANFLGFSLHLPIAPMEKMWLHTVLSMLPSDAHIWISHAHNITRTAKNFPQMTFHERVGTDLWLGHAKSLRMSATVIDKHEVSGTAGYRLRKVSGTLLVASGGSAHGVGLSAPSSDFSVLGRIKIVTKAYFEFFGVLRSPYSWQGKSLRFLEPPHMQCSLLLFSGKNAPEIGDQLSLTLRNTTTNFDRILGLDT</sequence>
<dbReference type="EMBL" id="CAFBMD010000057">
    <property type="protein sequence ID" value="CAB4898741.1"/>
    <property type="molecule type" value="Genomic_DNA"/>
</dbReference>
<evidence type="ECO:0000313" key="3">
    <source>
        <dbReference type="EMBL" id="CAB4898741.1"/>
    </source>
</evidence>
<dbReference type="InterPro" id="IPR001608">
    <property type="entry name" value="Ala_racemase_N"/>
</dbReference>
<dbReference type="AlphaFoldDB" id="A0A6J6QSK3"/>
<dbReference type="SUPFAM" id="SSF51419">
    <property type="entry name" value="PLP-binding barrel"/>
    <property type="match status" value="1"/>
</dbReference>
<gene>
    <name evidence="2" type="ORF">UFOPK2593_01355</name>
    <name evidence="3" type="ORF">UFOPK3492_00829</name>
    <name evidence="4" type="ORF">UFOPK4234_00566</name>
</gene>